<dbReference type="EMBL" id="LN483142">
    <property type="protein sequence ID" value="CED83307.1"/>
    <property type="molecule type" value="Genomic_DNA"/>
</dbReference>
<dbReference type="Gene3D" id="2.40.320.10">
    <property type="entry name" value="Hypothetical Protein Pfu-838710-001"/>
    <property type="match status" value="1"/>
</dbReference>
<evidence type="ECO:0000313" key="1">
    <source>
        <dbReference type="EMBL" id="CED83307.1"/>
    </source>
</evidence>
<reference evidence="1" key="1">
    <citation type="submission" date="2014-08" db="EMBL/GenBank/DDBJ databases">
        <authorList>
            <person name="Sharma Rahul"/>
            <person name="Thines Marco"/>
        </authorList>
    </citation>
    <scope>NUCLEOTIDE SEQUENCE</scope>
</reference>
<organism evidence="1">
    <name type="scientific">Phaffia rhodozyma</name>
    <name type="common">Yeast</name>
    <name type="synonym">Xanthophyllomyces dendrorhous</name>
    <dbReference type="NCBI Taxonomy" id="264483"/>
    <lineage>
        <taxon>Eukaryota</taxon>
        <taxon>Fungi</taxon>
        <taxon>Dikarya</taxon>
        <taxon>Basidiomycota</taxon>
        <taxon>Agaricomycotina</taxon>
        <taxon>Tremellomycetes</taxon>
        <taxon>Cystofilobasidiales</taxon>
        <taxon>Mrakiaceae</taxon>
        <taxon>Phaffia</taxon>
    </lineage>
</organism>
<name>A0A0F7SMM7_PHARH</name>
<accession>A0A0F7SMM7</accession>
<protein>
    <recommendedName>
        <fullName evidence="2">Mediator of RNA polymerase II transcription subunit 18</fullName>
    </recommendedName>
</protein>
<proteinExistence type="predicted"/>
<evidence type="ECO:0008006" key="2">
    <source>
        <dbReference type="Google" id="ProtNLM"/>
    </source>
</evidence>
<dbReference type="AlphaFoldDB" id="A0A0F7SMM7"/>
<sequence length="201" mass="22068">MVPTSVHPSQRFEVSLLGHLASSIHPLLIEKLSRMSILSSPFIQEESLMQPLARQIGSRAEDGTIRARKVDEDGELMTYLVAYQRPESIRATPQALVTPCTYTQISAGCSGEEAATQLGFQKVSSSTKRGFIFMLAVGLRIEVYSLDTNDVRSPSTPETYTIKVLSPPIPYALVAQTIEHALNIRRQLVGLVKLGRVEGSN</sequence>